<proteinExistence type="predicted"/>
<evidence type="ECO:0000313" key="1">
    <source>
        <dbReference type="EMBL" id="KKL16755.1"/>
    </source>
</evidence>
<gene>
    <name evidence="1" type="ORF">LCGC14_2492390</name>
</gene>
<sequence length="64" mass="7626">MDRNKIVEDGYVVLISHYINLGAHIHKARLRGEQYVYLRRVGRYSNPNEKRWQGRLLPYAGRVE</sequence>
<organism evidence="1">
    <name type="scientific">marine sediment metagenome</name>
    <dbReference type="NCBI Taxonomy" id="412755"/>
    <lineage>
        <taxon>unclassified sequences</taxon>
        <taxon>metagenomes</taxon>
        <taxon>ecological metagenomes</taxon>
    </lineage>
</organism>
<comment type="caution">
    <text evidence="1">The sequence shown here is derived from an EMBL/GenBank/DDBJ whole genome shotgun (WGS) entry which is preliminary data.</text>
</comment>
<reference evidence="1" key="1">
    <citation type="journal article" date="2015" name="Nature">
        <title>Complex archaea that bridge the gap between prokaryotes and eukaryotes.</title>
        <authorList>
            <person name="Spang A."/>
            <person name="Saw J.H."/>
            <person name="Jorgensen S.L."/>
            <person name="Zaremba-Niedzwiedzka K."/>
            <person name="Martijn J."/>
            <person name="Lind A.E."/>
            <person name="van Eijk R."/>
            <person name="Schleper C."/>
            <person name="Guy L."/>
            <person name="Ettema T.J."/>
        </authorList>
    </citation>
    <scope>NUCLEOTIDE SEQUENCE</scope>
</reference>
<dbReference type="EMBL" id="LAZR01039538">
    <property type="protein sequence ID" value="KKL16755.1"/>
    <property type="molecule type" value="Genomic_DNA"/>
</dbReference>
<accession>A0A0F9B548</accession>
<dbReference type="AlphaFoldDB" id="A0A0F9B548"/>
<name>A0A0F9B548_9ZZZZ</name>
<protein>
    <submittedName>
        <fullName evidence="1">Uncharacterized protein</fullName>
    </submittedName>
</protein>